<proteinExistence type="predicted"/>
<evidence type="ECO:0008006" key="2">
    <source>
        <dbReference type="Google" id="ProtNLM"/>
    </source>
</evidence>
<protein>
    <recommendedName>
        <fullName evidence="2">Apple domain-containing protein</fullName>
    </recommendedName>
</protein>
<accession>A0A1X9VNS2</accession>
<gene>
    <name evidence="1" type="ORF">SAGO17_0048</name>
</gene>
<evidence type="ECO:0000313" key="1">
    <source>
        <dbReference type="EMBL" id="ARR74967.1"/>
    </source>
</evidence>
<organism evidence="1">
    <name type="scientific">Mimivirus AB-566-O17</name>
    <dbReference type="NCBI Taxonomy" id="1988039"/>
    <lineage>
        <taxon>Viruses</taxon>
        <taxon>Varidnaviria</taxon>
        <taxon>Bamfordvirae</taxon>
        <taxon>Nucleocytoviricota</taxon>
        <taxon>Megaviricetes</taxon>
        <taxon>Imitervirales</taxon>
        <taxon>Mimiviridae</taxon>
        <taxon>Megamimivirinae</taxon>
        <taxon>Mimivirus</taxon>
    </lineage>
</organism>
<dbReference type="EMBL" id="KY565520">
    <property type="protein sequence ID" value="ARR74967.1"/>
    <property type="molecule type" value="Genomic_DNA"/>
</dbReference>
<sequence length="118" mass="13252">MPKNVQLSEFYVYTNKGPTIGENETLSNAVNVNYNHDFNRDVMNGIPNSAINCTDKCLSQEDCGGFYKDNTDDTCYFIKKNIINGVKLSESNGTMYTKKSNTDQIKKDYIATPVCVIL</sequence>
<reference evidence="1" key="1">
    <citation type="journal article" date="2017" name="ISME J.">
        <title>Genomic exploration of individual giant ocean viruses.</title>
        <authorList>
            <person name="Wilson W.H."/>
            <person name="Gilg I.C."/>
            <person name="Moniruzzaman M."/>
            <person name="Field E.K."/>
            <person name="Koren S."/>
            <person name="LeCleir G.R."/>
            <person name="Martinez Martinez J."/>
            <person name="Poulton N.J."/>
            <person name="Swan B.K."/>
            <person name="Stepanauskas R."/>
            <person name="Wilhelm S.W."/>
        </authorList>
    </citation>
    <scope>NUCLEOTIDE SEQUENCE</scope>
</reference>
<name>A0A1X9VNS2_9VIRU</name>